<dbReference type="Proteomes" id="UP000435423">
    <property type="component" value="Unassembled WGS sequence"/>
</dbReference>
<dbReference type="CDD" id="cd00093">
    <property type="entry name" value="HTH_XRE"/>
    <property type="match status" value="1"/>
</dbReference>
<dbReference type="Proteomes" id="UP000435060">
    <property type="component" value="Unassembled WGS sequence"/>
</dbReference>
<comment type="caution">
    <text evidence="4">The sequence shown here is derived from an EMBL/GenBank/DDBJ whole genome shotgun (WGS) entry which is preliminary data.</text>
</comment>
<dbReference type="PANTHER" id="PTHR43236">
    <property type="entry name" value="ANTITOXIN HIGA1"/>
    <property type="match status" value="1"/>
</dbReference>
<accession>A0A6I4RBY4</accession>
<proteinExistence type="inferred from homology"/>
<sequence>MFNGHILEEMRLLNGLSRSELAEKLQVSEQAIWQFENNQASPKMKHLMTLSHLFHVSIDYFNEEEQLPQFDLSQIAFRNADLEAKKAIRIQSIYLEKLNQMIDYLEQFVEIPHQTIYELCHQTNQLFQDGVAIHEIAMMARDVLEIAPDNGNLLYHLEKSGIYISERLINGQADAYSAWSKKGRPFIILGVGKSSVRRNFDLAHELGHLLLHQRVDFEELSIAELEEKEGEANQFASCFLLPEKTFLHDFQSLVGKRTSNPDQYVLLKQKYNVSIQALEYRAYKLGLLTPQQNAYFYRQISKKDYKVVEPLDRDIPLKHPSKIRSILDVILSHHLLTLSDLTRYPKVSTKYISQLFGFDDQFFDPYRESISKFENVIPLFPQKQG</sequence>
<dbReference type="InterPro" id="IPR052345">
    <property type="entry name" value="Rad_response_metalloprotease"/>
</dbReference>
<evidence type="ECO:0000256" key="1">
    <source>
        <dbReference type="ARBA" id="ARBA00007227"/>
    </source>
</evidence>
<dbReference type="Gene3D" id="1.10.260.40">
    <property type="entry name" value="lambda repressor-like DNA-binding domains"/>
    <property type="match status" value="1"/>
</dbReference>
<gene>
    <name evidence="3" type="ORF">GGG87_04380</name>
    <name evidence="4" type="ORF">GGH11_04415</name>
</gene>
<protein>
    <submittedName>
        <fullName evidence="4">ImmA/IrrE family metallo-endopeptidase</fullName>
    </submittedName>
</protein>
<dbReference type="InterPro" id="IPR010359">
    <property type="entry name" value="IrrE_HExxH"/>
</dbReference>
<dbReference type="InterPro" id="IPR010982">
    <property type="entry name" value="Lambda_DNA-bd_dom_sf"/>
</dbReference>
<dbReference type="InterPro" id="IPR001387">
    <property type="entry name" value="Cro/C1-type_HTH"/>
</dbReference>
<dbReference type="GO" id="GO:0003677">
    <property type="term" value="F:DNA binding"/>
    <property type="evidence" value="ECO:0007669"/>
    <property type="project" value="InterPro"/>
</dbReference>
<feature type="domain" description="HTH cro/C1-type" evidence="2">
    <location>
        <begin position="7"/>
        <end position="61"/>
    </location>
</feature>
<dbReference type="SUPFAM" id="SSF47413">
    <property type="entry name" value="lambda repressor-like DNA-binding domains"/>
    <property type="match status" value="1"/>
</dbReference>
<evidence type="ECO:0000313" key="6">
    <source>
        <dbReference type="Proteomes" id="UP000435423"/>
    </source>
</evidence>
<dbReference type="Pfam" id="PF06114">
    <property type="entry name" value="Peptidase_M78"/>
    <property type="match status" value="1"/>
</dbReference>
<dbReference type="EMBL" id="WUBJ01000004">
    <property type="protein sequence ID" value="MWV56228.1"/>
    <property type="molecule type" value="Genomic_DNA"/>
</dbReference>
<comment type="similarity">
    <text evidence="1">Belongs to the short-chain fatty acyl-CoA assimilation regulator (ScfR) family.</text>
</comment>
<evidence type="ECO:0000313" key="5">
    <source>
        <dbReference type="Proteomes" id="UP000435060"/>
    </source>
</evidence>
<dbReference type="Pfam" id="PF01381">
    <property type="entry name" value="HTH_3"/>
    <property type="match status" value="1"/>
</dbReference>
<dbReference type="PANTHER" id="PTHR43236:SF1">
    <property type="entry name" value="BLL7220 PROTEIN"/>
    <property type="match status" value="1"/>
</dbReference>
<evidence type="ECO:0000313" key="4">
    <source>
        <dbReference type="EMBL" id="MWV56228.1"/>
    </source>
</evidence>
<dbReference type="AlphaFoldDB" id="A0A6I4RBY4"/>
<dbReference type="PROSITE" id="PS50943">
    <property type="entry name" value="HTH_CROC1"/>
    <property type="match status" value="1"/>
</dbReference>
<dbReference type="Gene3D" id="1.10.10.2910">
    <property type="match status" value="1"/>
</dbReference>
<dbReference type="SMART" id="SM00530">
    <property type="entry name" value="HTH_XRE"/>
    <property type="match status" value="1"/>
</dbReference>
<evidence type="ECO:0000313" key="3">
    <source>
        <dbReference type="EMBL" id="MTB64241.1"/>
    </source>
</evidence>
<name>A0A6I4RBY4_9STRE</name>
<organism evidence="4 6">
    <name type="scientific">Streptococcus zhangguiae</name>
    <dbReference type="NCBI Taxonomy" id="2664091"/>
    <lineage>
        <taxon>Bacteria</taxon>
        <taxon>Bacillati</taxon>
        <taxon>Bacillota</taxon>
        <taxon>Bacilli</taxon>
        <taxon>Lactobacillales</taxon>
        <taxon>Streptococcaceae</taxon>
        <taxon>Streptococcus</taxon>
    </lineage>
</organism>
<reference evidence="4 6" key="1">
    <citation type="submission" date="2019-10" db="EMBL/GenBank/DDBJ databases">
        <title>Streptococcis sp, isolated from the respiratory tract of Marmot.</title>
        <authorList>
            <person name="Zhang G."/>
        </authorList>
    </citation>
    <scope>NUCLEOTIDE SEQUENCE [LARGE SCALE GENOMIC DNA]</scope>
    <source>
        <strain evidence="6">zg-70</strain>
        <strain evidence="4">Zg-70</strain>
    </source>
</reference>
<dbReference type="EMBL" id="WLCG01000004">
    <property type="protein sequence ID" value="MTB64241.1"/>
    <property type="molecule type" value="Genomic_DNA"/>
</dbReference>
<reference evidence="3 5" key="2">
    <citation type="submission" date="2019-11" db="EMBL/GenBank/DDBJ databases">
        <title>Streptococcis sp. isolated from the respiratory tract of Marmot.</title>
        <authorList>
            <person name="Zhang G."/>
        </authorList>
    </citation>
    <scope>NUCLEOTIDE SEQUENCE [LARGE SCALE GENOMIC DNA]</scope>
    <source>
        <strain evidence="5">zg-86</strain>
        <strain evidence="3">Zg-86</strain>
    </source>
</reference>
<evidence type="ECO:0000259" key="2">
    <source>
        <dbReference type="PROSITE" id="PS50943"/>
    </source>
</evidence>
<keyword evidence="5" id="KW-1185">Reference proteome</keyword>
<dbReference type="RefSeq" id="WP_154608117.1">
    <property type="nucleotide sequence ID" value="NZ_CP072115.1"/>
</dbReference>